<evidence type="ECO:0000259" key="2">
    <source>
        <dbReference type="Pfam" id="PF06725"/>
    </source>
</evidence>
<dbReference type="PANTHER" id="PTHR39160">
    <property type="entry name" value="CELL WALL-BINDING PROTEIN YOCH"/>
    <property type="match status" value="1"/>
</dbReference>
<dbReference type="EMBL" id="CAAHFH010000002">
    <property type="protein sequence ID" value="VGO21132.1"/>
    <property type="molecule type" value="Genomic_DNA"/>
</dbReference>
<dbReference type="InterPro" id="IPR051933">
    <property type="entry name" value="Resuscitation_pf_RpfB"/>
</dbReference>
<organism evidence="3 4">
    <name type="scientific">Pontiella sulfatireligans</name>
    <dbReference type="NCBI Taxonomy" id="2750658"/>
    <lineage>
        <taxon>Bacteria</taxon>
        <taxon>Pseudomonadati</taxon>
        <taxon>Kiritimatiellota</taxon>
        <taxon>Kiritimatiellia</taxon>
        <taxon>Kiritimatiellales</taxon>
        <taxon>Pontiellaceae</taxon>
        <taxon>Pontiella</taxon>
    </lineage>
</organism>
<evidence type="ECO:0000256" key="1">
    <source>
        <dbReference type="ARBA" id="ARBA00022729"/>
    </source>
</evidence>
<gene>
    <name evidence="3" type="primary">yocH_1</name>
    <name evidence="3" type="ORF">SCARR_03203</name>
</gene>
<dbReference type="GO" id="GO:0009254">
    <property type="term" value="P:peptidoglycan turnover"/>
    <property type="evidence" value="ECO:0007669"/>
    <property type="project" value="InterPro"/>
</dbReference>
<dbReference type="RefSeq" id="WP_136062616.1">
    <property type="nucleotide sequence ID" value="NZ_CAAHFH010000002.1"/>
</dbReference>
<dbReference type="Proteomes" id="UP000346198">
    <property type="component" value="Unassembled WGS sequence"/>
</dbReference>
<protein>
    <submittedName>
        <fullName evidence="3">Cell wall-binding protein YocH</fullName>
    </submittedName>
</protein>
<dbReference type="Pfam" id="PF06725">
    <property type="entry name" value="3D"/>
    <property type="match status" value="1"/>
</dbReference>
<proteinExistence type="predicted"/>
<keyword evidence="1" id="KW-0732">Signal</keyword>
<dbReference type="SUPFAM" id="SSF50685">
    <property type="entry name" value="Barwin-like endoglucanases"/>
    <property type="match status" value="1"/>
</dbReference>
<feature type="domain" description="3D" evidence="2">
    <location>
        <begin position="98"/>
        <end position="158"/>
    </location>
</feature>
<dbReference type="Gene3D" id="2.40.40.10">
    <property type="entry name" value="RlpA-like domain"/>
    <property type="match status" value="1"/>
</dbReference>
<dbReference type="GO" id="GO:0004553">
    <property type="term" value="F:hydrolase activity, hydrolyzing O-glycosyl compounds"/>
    <property type="evidence" value="ECO:0007669"/>
    <property type="project" value="InterPro"/>
</dbReference>
<accession>A0A6C2ULK3</accession>
<dbReference type="InterPro" id="IPR059180">
    <property type="entry name" value="3D_YorM"/>
</dbReference>
<evidence type="ECO:0000313" key="3">
    <source>
        <dbReference type="EMBL" id="VGO21132.1"/>
    </source>
</evidence>
<reference evidence="3 4" key="1">
    <citation type="submission" date="2019-04" db="EMBL/GenBank/DDBJ databases">
        <authorList>
            <person name="Van Vliet M D."/>
        </authorList>
    </citation>
    <scope>NUCLEOTIDE SEQUENCE [LARGE SCALE GENOMIC DNA]</scope>
    <source>
        <strain evidence="3 4">F21</strain>
    </source>
</reference>
<name>A0A6C2ULK3_9BACT</name>
<dbReference type="PANTHER" id="PTHR39160:SF4">
    <property type="entry name" value="RESUSCITATION-PROMOTING FACTOR RPFB"/>
    <property type="match status" value="1"/>
</dbReference>
<dbReference type="AlphaFoldDB" id="A0A6C2ULK3"/>
<dbReference type="GO" id="GO:0019867">
    <property type="term" value="C:outer membrane"/>
    <property type="evidence" value="ECO:0007669"/>
    <property type="project" value="InterPro"/>
</dbReference>
<keyword evidence="4" id="KW-1185">Reference proteome</keyword>
<evidence type="ECO:0000313" key="4">
    <source>
        <dbReference type="Proteomes" id="UP000346198"/>
    </source>
</evidence>
<dbReference type="InterPro" id="IPR010611">
    <property type="entry name" value="3D_dom"/>
</dbReference>
<sequence length="175" mass="20103">MAQKRKGMTSKKWPYVAVGVFLAWVVAEGRFYIPKYIRPPKGVEPVEVEMKTTSYCHCRRCCNYRWFLFLPYQKTGFFSFRLKHVGKTSSGATARPGTLAADTSVYPYGTVMRIPGYGYGRVEDTGGAIKENRIDLYRPNHWFACQWGVRTEKVQIWLSPKTDIEDVSDLPKEGK</sequence>
<dbReference type="InterPro" id="IPR036908">
    <property type="entry name" value="RlpA-like_sf"/>
</dbReference>
<dbReference type="CDD" id="cd14667">
    <property type="entry name" value="3D_containing_proteins"/>
    <property type="match status" value="1"/>
</dbReference>